<evidence type="ECO:0000259" key="2">
    <source>
        <dbReference type="Pfam" id="PF13362"/>
    </source>
</evidence>
<name>A0ABU9A3G7_9PSED</name>
<organism evidence="3 4">
    <name type="scientific">Pseudomonas shirazensis</name>
    <dbReference type="NCBI Taxonomy" id="2745494"/>
    <lineage>
        <taxon>Bacteria</taxon>
        <taxon>Pseudomonadati</taxon>
        <taxon>Pseudomonadota</taxon>
        <taxon>Gammaproteobacteria</taxon>
        <taxon>Pseudomonadales</taxon>
        <taxon>Pseudomonadaceae</taxon>
        <taxon>Pseudomonas</taxon>
    </lineage>
</organism>
<gene>
    <name evidence="3" type="ORF">WLF18_15940</name>
</gene>
<keyword evidence="1" id="KW-0175">Coiled coil</keyword>
<sequence length="296" mass="32505">MTDPAILFREALQSVFGPLDWLPDPDGTIHRFHVPGDKSGTLNGWYTLFADGIASGAFGSWKAGGTNTWSSREPHNNHEAEQVRQRIEQARRQREDEQRKRQLKAANVAQRWWRDARRADPDHPYLIAKCVRPHGLRQRGDELLIPLYSSGVLVNLQRITTNGNKRFLFGGRIKGAYSPLGRITPGKPLCICEGWATGATLHESGYTVACAMNAGNLKPVALALRADYPDTEIIVAGDDDRQTEAEGKGNPGRTAAHDAAAACGGLVTFPEWPADAPLTLSDFNDLAAWRCHHAPA</sequence>
<protein>
    <submittedName>
        <fullName evidence="3">Toprim domain-containing protein</fullName>
    </submittedName>
</protein>
<accession>A0ABU9A3G7</accession>
<feature type="coiled-coil region" evidence="1">
    <location>
        <begin position="77"/>
        <end position="107"/>
    </location>
</feature>
<comment type="caution">
    <text evidence="3">The sequence shown here is derived from an EMBL/GenBank/DDBJ whole genome shotgun (WGS) entry which is preliminary data.</text>
</comment>
<dbReference type="RefSeq" id="WP_340612623.1">
    <property type="nucleotide sequence ID" value="NZ_JBBNAW010000015.1"/>
</dbReference>
<dbReference type="Proteomes" id="UP001386972">
    <property type="component" value="Unassembled WGS sequence"/>
</dbReference>
<evidence type="ECO:0000313" key="4">
    <source>
        <dbReference type="Proteomes" id="UP001386972"/>
    </source>
</evidence>
<dbReference type="InterPro" id="IPR006171">
    <property type="entry name" value="TOPRIM_dom"/>
</dbReference>
<dbReference type="EMBL" id="JBBNAW010000015">
    <property type="protein sequence ID" value="MEK2610600.1"/>
    <property type="molecule type" value="Genomic_DNA"/>
</dbReference>
<reference evidence="3 4" key="1">
    <citation type="submission" date="2024-03" db="EMBL/GenBank/DDBJ databases">
        <title>Screening, Identification and Application of a Plant Lactobacillus Strain.</title>
        <authorList>
            <person name="Li Y.L."/>
        </authorList>
    </citation>
    <scope>NUCLEOTIDE SEQUENCE [LARGE SCALE GENOMIC DNA]</scope>
    <source>
        <strain evidence="3 4">JDB</strain>
    </source>
</reference>
<dbReference type="CDD" id="cd01029">
    <property type="entry name" value="TOPRIM_primases"/>
    <property type="match status" value="1"/>
</dbReference>
<evidence type="ECO:0000313" key="3">
    <source>
        <dbReference type="EMBL" id="MEK2610600.1"/>
    </source>
</evidence>
<proteinExistence type="predicted"/>
<dbReference type="Pfam" id="PF13362">
    <property type="entry name" value="Toprim_3"/>
    <property type="match status" value="1"/>
</dbReference>
<feature type="domain" description="Toprim" evidence="2">
    <location>
        <begin position="189"/>
        <end position="286"/>
    </location>
</feature>
<evidence type="ECO:0000256" key="1">
    <source>
        <dbReference type="SAM" id="Coils"/>
    </source>
</evidence>
<dbReference type="InterPro" id="IPR034154">
    <property type="entry name" value="TOPRIM_DnaG/twinkle"/>
</dbReference>
<keyword evidence="4" id="KW-1185">Reference proteome</keyword>